<reference evidence="1 2" key="1">
    <citation type="journal article" date="2018" name="Mol. Biol. Evol.">
        <title>Broad Genomic Sampling Reveals a Smut Pathogenic Ancestry of the Fungal Clade Ustilaginomycotina.</title>
        <authorList>
            <person name="Kijpornyongpan T."/>
            <person name="Mondo S.J."/>
            <person name="Barry K."/>
            <person name="Sandor L."/>
            <person name="Lee J."/>
            <person name="Lipzen A."/>
            <person name="Pangilinan J."/>
            <person name="LaButti K."/>
            <person name="Hainaut M."/>
            <person name="Henrissat B."/>
            <person name="Grigoriev I.V."/>
            <person name="Spatafora J.W."/>
            <person name="Aime M.C."/>
        </authorList>
    </citation>
    <scope>NUCLEOTIDE SEQUENCE [LARGE SCALE GENOMIC DNA]</scope>
    <source>
        <strain evidence="1 2">SA 807</strain>
    </source>
</reference>
<gene>
    <name evidence="1" type="ORF">IE53DRAFT_378521</name>
</gene>
<evidence type="ECO:0000313" key="1">
    <source>
        <dbReference type="EMBL" id="PWN51991.1"/>
    </source>
</evidence>
<evidence type="ECO:0000313" key="2">
    <source>
        <dbReference type="Proteomes" id="UP000245626"/>
    </source>
</evidence>
<keyword evidence="1" id="KW-0689">Ribosomal protein</keyword>
<keyword evidence="2" id="KW-1185">Reference proteome</keyword>
<name>A0ACD0P1W2_9BASI</name>
<dbReference type="EMBL" id="KZ819804">
    <property type="protein sequence ID" value="PWN51991.1"/>
    <property type="molecule type" value="Genomic_DNA"/>
</dbReference>
<keyword evidence="1" id="KW-0687">Ribonucleoprotein</keyword>
<accession>A0ACD0P1W2</accession>
<protein>
    <submittedName>
        <fullName evidence="1">Ribosomal protein L1</fullName>
    </submittedName>
</protein>
<dbReference type="Proteomes" id="UP000245626">
    <property type="component" value="Unassembled WGS sequence"/>
</dbReference>
<sequence>MSLLRSSAPFSLTRAALSSLYPTASSSLSYTPSASSSTALSAASSSSSSDSPFLLSHSSSCRPFSTTSPALKKSHRARGATRKSPRNQALLASISSSSTTSSPSSSKPTPNAANQASESESKALTLEQACELLQSSQKKPRPMNAFELHVVTTVSTHQTNALRGRINFPRDPRLKKEKLLIFAEEGSPAAEAAKSLLSVEIETLKKTAEKLSVVSEEGEGVEKKSEGGAESEGPSIILGGSELISSVLNNRVSGYTKVLCTNTILGELSRSLARSLGPKGLMPNPRRGTVVPADDAKAMEAAIREARGGADWRSDKVGVIRGAVGRLHFSPKEVRENVTTLLDAVINKVPTLGQSSSQNPGVGGAASVYVKREPRSPNELRKASSIIKQVHLSSTQGPGVLLDLKDVLA</sequence>
<proteinExistence type="predicted"/>
<organism evidence="1 2">
    <name type="scientific">Violaceomyces palustris</name>
    <dbReference type="NCBI Taxonomy" id="1673888"/>
    <lineage>
        <taxon>Eukaryota</taxon>
        <taxon>Fungi</taxon>
        <taxon>Dikarya</taxon>
        <taxon>Basidiomycota</taxon>
        <taxon>Ustilaginomycotina</taxon>
        <taxon>Ustilaginomycetes</taxon>
        <taxon>Violaceomycetales</taxon>
        <taxon>Violaceomycetaceae</taxon>
        <taxon>Violaceomyces</taxon>
    </lineage>
</organism>